<keyword evidence="3 6" id="KW-1133">Transmembrane helix</keyword>
<dbReference type="Pfam" id="PF03544">
    <property type="entry name" value="TonB_C"/>
    <property type="match status" value="1"/>
</dbReference>
<dbReference type="Gene3D" id="3.30.1150.10">
    <property type="match status" value="1"/>
</dbReference>
<comment type="subcellular location">
    <subcellularLocation>
        <location evidence="1">Membrane</location>
        <topology evidence="1">Single-pass membrane protein</topology>
    </subcellularLocation>
</comment>
<dbReference type="AlphaFoldDB" id="A0A4P2VJB1"/>
<accession>A0A4P2VJB1</accession>
<feature type="compositionally biased region" description="Polar residues" evidence="5">
    <location>
        <begin position="52"/>
        <end position="67"/>
    </location>
</feature>
<dbReference type="InterPro" id="IPR006260">
    <property type="entry name" value="TonB/TolA_C"/>
</dbReference>
<keyword evidence="4 6" id="KW-0472">Membrane</keyword>
<evidence type="ECO:0000256" key="1">
    <source>
        <dbReference type="ARBA" id="ARBA00004167"/>
    </source>
</evidence>
<feature type="transmembrane region" description="Helical" evidence="6">
    <location>
        <begin position="16"/>
        <end position="38"/>
    </location>
</feature>
<reference evidence="8 9" key="1">
    <citation type="submission" date="2018-12" db="EMBL/GenBank/DDBJ databases">
        <title>Rubrispira sanarue gen. nov., sp., nov., a member of the order Silvanigrellales, isolated from a brackish lake in Hamamatsu Japan.</title>
        <authorList>
            <person name="Maejima Y."/>
            <person name="Iino T."/>
            <person name="Muraguchi Y."/>
            <person name="Fukuda K."/>
            <person name="Nojiri H."/>
            <person name="Ohkuma M."/>
            <person name="Moriuchi R."/>
            <person name="Dohra H."/>
            <person name="Kimbara K."/>
            <person name="Shintani M."/>
        </authorList>
    </citation>
    <scope>NUCLEOTIDE SEQUENCE [LARGE SCALE GENOMIC DNA]</scope>
    <source>
        <strain evidence="8 9">RF1110005</strain>
    </source>
</reference>
<dbReference type="KEGG" id="sbf:JCM31447_17260"/>
<keyword evidence="9" id="KW-1185">Reference proteome</keyword>
<evidence type="ECO:0000256" key="3">
    <source>
        <dbReference type="ARBA" id="ARBA00022989"/>
    </source>
</evidence>
<dbReference type="Proteomes" id="UP000291236">
    <property type="component" value="Chromosome"/>
</dbReference>
<evidence type="ECO:0000256" key="4">
    <source>
        <dbReference type="ARBA" id="ARBA00023136"/>
    </source>
</evidence>
<dbReference type="NCBIfam" id="TIGR01352">
    <property type="entry name" value="tonB_Cterm"/>
    <property type="match status" value="1"/>
</dbReference>
<dbReference type="GO" id="GO:0016020">
    <property type="term" value="C:membrane"/>
    <property type="evidence" value="ECO:0007669"/>
    <property type="project" value="UniProtKB-SubCell"/>
</dbReference>
<evidence type="ECO:0000256" key="6">
    <source>
        <dbReference type="SAM" id="Phobius"/>
    </source>
</evidence>
<keyword evidence="2 6" id="KW-0812">Transmembrane</keyword>
<name>A0A4P2VJB1_FLUSA</name>
<protein>
    <recommendedName>
        <fullName evidence="7">TonB C-terminal domain-containing protein</fullName>
    </recommendedName>
</protein>
<dbReference type="EMBL" id="AP019368">
    <property type="protein sequence ID" value="BBH53283.1"/>
    <property type="molecule type" value="Genomic_DNA"/>
</dbReference>
<evidence type="ECO:0000256" key="2">
    <source>
        <dbReference type="ARBA" id="ARBA00022692"/>
    </source>
</evidence>
<feature type="region of interest" description="Disordered" evidence="5">
    <location>
        <begin position="52"/>
        <end position="104"/>
    </location>
</feature>
<dbReference type="RefSeq" id="WP_130608812.1">
    <property type="nucleotide sequence ID" value="NZ_AP019368.1"/>
</dbReference>
<evidence type="ECO:0000313" key="9">
    <source>
        <dbReference type="Proteomes" id="UP000291236"/>
    </source>
</evidence>
<proteinExistence type="predicted"/>
<dbReference type="SUPFAM" id="SSF74653">
    <property type="entry name" value="TolA/TonB C-terminal domain"/>
    <property type="match status" value="1"/>
</dbReference>
<dbReference type="OrthoDB" id="5294107at2"/>
<evidence type="ECO:0000259" key="7">
    <source>
        <dbReference type="Pfam" id="PF03544"/>
    </source>
</evidence>
<feature type="domain" description="TonB C-terminal" evidence="7">
    <location>
        <begin position="153"/>
        <end position="209"/>
    </location>
</feature>
<dbReference type="GO" id="GO:0055085">
    <property type="term" value="P:transmembrane transport"/>
    <property type="evidence" value="ECO:0007669"/>
    <property type="project" value="InterPro"/>
</dbReference>
<evidence type="ECO:0000313" key="8">
    <source>
        <dbReference type="EMBL" id="BBH53283.1"/>
    </source>
</evidence>
<organism evidence="8 9">
    <name type="scientific">Fluviispira sanaruensis</name>
    <dbReference type="NCBI Taxonomy" id="2493639"/>
    <lineage>
        <taxon>Bacteria</taxon>
        <taxon>Pseudomonadati</taxon>
        <taxon>Bdellovibrionota</taxon>
        <taxon>Oligoflexia</taxon>
        <taxon>Silvanigrellales</taxon>
        <taxon>Silvanigrellaceae</taxon>
        <taxon>Fluviispira</taxon>
    </lineage>
</organism>
<sequence length="217" mass="23736">MENILYFNKNTKDLNFFLVVGYSLLFHILLALSLSFLTPNPVDMTDLRVTTSTVQISSKSPNSQKPTLQKHRERNIPKKELIQSTQKSAAAPSEIPPEKVATPQKHLDAVTPAGQSTNESKEFYSAESTVDKTAQCTLPEINITDDAANAGVTSGSVVIEVQINSEGKVTEAKLIKGTGYKVDQVALAAAKELNCSPAWREKHSVGVIKRITWMIVP</sequence>
<evidence type="ECO:0000256" key="5">
    <source>
        <dbReference type="SAM" id="MobiDB-lite"/>
    </source>
</evidence>
<gene>
    <name evidence="8" type="ORF">JCM31447_17260</name>
</gene>
<dbReference type="InterPro" id="IPR037682">
    <property type="entry name" value="TonB_C"/>
</dbReference>